<proteinExistence type="predicted"/>
<dbReference type="SMART" id="SM00382">
    <property type="entry name" value="AAA"/>
    <property type="match status" value="1"/>
</dbReference>
<feature type="domain" description="AAA+ ATPase" evidence="2">
    <location>
        <begin position="577"/>
        <end position="704"/>
    </location>
</feature>
<protein>
    <recommendedName>
        <fullName evidence="2">AAA+ ATPase domain-containing protein</fullName>
    </recommendedName>
</protein>
<dbReference type="Proteomes" id="UP001303160">
    <property type="component" value="Unassembled WGS sequence"/>
</dbReference>
<accession>A0AAN6XJZ4</accession>
<dbReference type="Gene3D" id="3.40.50.300">
    <property type="entry name" value="P-loop containing nucleotide triphosphate hydrolases"/>
    <property type="match status" value="1"/>
</dbReference>
<dbReference type="SUPFAM" id="SSF52540">
    <property type="entry name" value="P-loop containing nucleoside triphosphate hydrolases"/>
    <property type="match status" value="1"/>
</dbReference>
<dbReference type="EMBL" id="MU863903">
    <property type="protein sequence ID" value="KAK4201840.1"/>
    <property type="molecule type" value="Genomic_DNA"/>
</dbReference>
<evidence type="ECO:0000313" key="4">
    <source>
        <dbReference type="Proteomes" id="UP001303160"/>
    </source>
</evidence>
<evidence type="ECO:0000256" key="1">
    <source>
        <dbReference type="SAM" id="MobiDB-lite"/>
    </source>
</evidence>
<reference evidence="3" key="2">
    <citation type="submission" date="2023-05" db="EMBL/GenBank/DDBJ databases">
        <authorList>
            <consortium name="Lawrence Berkeley National Laboratory"/>
            <person name="Steindorff A."/>
            <person name="Hensen N."/>
            <person name="Bonometti L."/>
            <person name="Westerberg I."/>
            <person name="Brannstrom I.O."/>
            <person name="Guillou S."/>
            <person name="Cros-Aarteil S."/>
            <person name="Calhoun S."/>
            <person name="Haridas S."/>
            <person name="Kuo A."/>
            <person name="Mondo S."/>
            <person name="Pangilinan J."/>
            <person name="Riley R."/>
            <person name="Labutti K."/>
            <person name="Andreopoulos B."/>
            <person name="Lipzen A."/>
            <person name="Chen C."/>
            <person name="Yanf M."/>
            <person name="Daum C."/>
            <person name="Ng V."/>
            <person name="Clum A."/>
            <person name="Ohm R."/>
            <person name="Martin F."/>
            <person name="Silar P."/>
            <person name="Natvig D."/>
            <person name="Lalanne C."/>
            <person name="Gautier V."/>
            <person name="Ament-Velasquez S.L."/>
            <person name="Kruys A."/>
            <person name="Hutchinson M.I."/>
            <person name="Powell A.J."/>
            <person name="Barry K."/>
            <person name="Miller A.N."/>
            <person name="Grigoriev I.V."/>
            <person name="Debuchy R."/>
            <person name="Gladieux P."/>
            <person name="Thoren M.H."/>
            <person name="Johannesson H."/>
        </authorList>
    </citation>
    <scope>NUCLEOTIDE SEQUENCE</scope>
    <source>
        <strain evidence="3">CBS 315.58</strain>
    </source>
</reference>
<feature type="region of interest" description="Disordered" evidence="1">
    <location>
        <begin position="444"/>
        <end position="465"/>
    </location>
</feature>
<sequence>MSSAYYFQQFNDIIGKPNPDSTEAPGIAHTESSAILTVTVTGAAENGAGKVEDSARPSPASHNSGSSVVQSKDNDPIASQIDVQMATSDSGDRANLEEQQKSWISTVKRVVQFKDLRNNERVVPVEDFTRRRPERAKSNKAKSVDGLFKEYSMVLRRILGPDLRLKDYRLEIQSRDITREQSDTSNKHTISFETQEDIKQLLDFIQNEPYLQDLVEEYDKTVARGKYREDLVWTLFRPHEMVYKTSLTEKAFPEFCGLIQSVKVSGQPGDPIELTILAGHHDGRRFGLSKISQKLRPTASESIRDINTENLPVIPMRFLSASHQAQIKARLLKRGKDYIRYSETQFSMLDYKGPVVVDKKETDKLLAAFDSSSRSGFNWSWETSQRVVVDRTVSDEVAEMDDRPDDFPVAPSVRHFLEGTRRIQLSTETPDECEARDKARIAIGNIGDGSSDKSESTSETSDVEEKHVELYDEDYIICDPYIVAFLLRNKMWAGVKVSGLREIRWRADPYEHLQMPEEKKTIIRSLVMGFSAKGSKQRRDGGLVKGHGASSQEKCTDDDGSDDSDDDFDDFIAGKGKGLIFLLHGKPGLGKTLTAESVAESTRRPLYQISTGELDTGVQGLEDQLTKMFRVGLRWGAVVLLDEADVLMTERKTTELQRNAIVAVFLRMIEYYQGMLFLTTNRLSDFDPAFYNRIHMSIEYQALSAEERGNIWRQHLTRAQKASRNRRLWNDEAYRLLGQIETNGRDIRNTTKTAFNYAQSRDEDLSITHVTTMMRNNFSSKSPEFPDILKQLEILHQSLVNQTEEQDRGEIVEK</sequence>
<keyword evidence="4" id="KW-1185">Reference proteome</keyword>
<feature type="compositionally biased region" description="Polar residues" evidence="1">
    <location>
        <begin position="60"/>
        <end position="71"/>
    </location>
</feature>
<organism evidence="3 4">
    <name type="scientific">Triangularia verruculosa</name>
    <dbReference type="NCBI Taxonomy" id="2587418"/>
    <lineage>
        <taxon>Eukaryota</taxon>
        <taxon>Fungi</taxon>
        <taxon>Dikarya</taxon>
        <taxon>Ascomycota</taxon>
        <taxon>Pezizomycotina</taxon>
        <taxon>Sordariomycetes</taxon>
        <taxon>Sordariomycetidae</taxon>
        <taxon>Sordariales</taxon>
        <taxon>Podosporaceae</taxon>
        <taxon>Triangularia</taxon>
    </lineage>
</organism>
<dbReference type="GO" id="GO:0005524">
    <property type="term" value="F:ATP binding"/>
    <property type="evidence" value="ECO:0007669"/>
    <property type="project" value="InterPro"/>
</dbReference>
<dbReference type="PANTHER" id="PTHR46411">
    <property type="entry name" value="FAMILY ATPASE, PUTATIVE-RELATED"/>
    <property type="match status" value="1"/>
</dbReference>
<reference evidence="3" key="1">
    <citation type="journal article" date="2023" name="Mol. Phylogenet. Evol.">
        <title>Genome-scale phylogeny and comparative genomics of the fungal order Sordariales.</title>
        <authorList>
            <person name="Hensen N."/>
            <person name="Bonometti L."/>
            <person name="Westerberg I."/>
            <person name="Brannstrom I.O."/>
            <person name="Guillou S."/>
            <person name="Cros-Aarteil S."/>
            <person name="Calhoun S."/>
            <person name="Haridas S."/>
            <person name="Kuo A."/>
            <person name="Mondo S."/>
            <person name="Pangilinan J."/>
            <person name="Riley R."/>
            <person name="LaButti K."/>
            <person name="Andreopoulos B."/>
            <person name="Lipzen A."/>
            <person name="Chen C."/>
            <person name="Yan M."/>
            <person name="Daum C."/>
            <person name="Ng V."/>
            <person name="Clum A."/>
            <person name="Steindorff A."/>
            <person name="Ohm R.A."/>
            <person name="Martin F."/>
            <person name="Silar P."/>
            <person name="Natvig D.O."/>
            <person name="Lalanne C."/>
            <person name="Gautier V."/>
            <person name="Ament-Velasquez S.L."/>
            <person name="Kruys A."/>
            <person name="Hutchinson M.I."/>
            <person name="Powell A.J."/>
            <person name="Barry K."/>
            <person name="Miller A.N."/>
            <person name="Grigoriev I.V."/>
            <person name="Debuchy R."/>
            <person name="Gladieux P."/>
            <person name="Hiltunen Thoren M."/>
            <person name="Johannesson H."/>
        </authorList>
    </citation>
    <scope>NUCLEOTIDE SEQUENCE</scope>
    <source>
        <strain evidence="3">CBS 315.58</strain>
    </source>
</reference>
<dbReference type="InterPro" id="IPR027417">
    <property type="entry name" value="P-loop_NTPase"/>
</dbReference>
<dbReference type="InterPro" id="IPR003959">
    <property type="entry name" value="ATPase_AAA_core"/>
</dbReference>
<comment type="caution">
    <text evidence="3">The sequence shown here is derived from an EMBL/GenBank/DDBJ whole genome shotgun (WGS) entry which is preliminary data.</text>
</comment>
<name>A0AAN6XJZ4_9PEZI</name>
<dbReference type="Pfam" id="PF00004">
    <property type="entry name" value="AAA"/>
    <property type="match status" value="1"/>
</dbReference>
<evidence type="ECO:0000313" key="3">
    <source>
        <dbReference type="EMBL" id="KAK4201840.1"/>
    </source>
</evidence>
<feature type="region of interest" description="Disordered" evidence="1">
    <location>
        <begin position="45"/>
        <end position="73"/>
    </location>
</feature>
<dbReference type="GO" id="GO:0016887">
    <property type="term" value="F:ATP hydrolysis activity"/>
    <property type="evidence" value="ECO:0007669"/>
    <property type="project" value="InterPro"/>
</dbReference>
<feature type="region of interest" description="Disordered" evidence="1">
    <location>
        <begin position="534"/>
        <end position="562"/>
    </location>
</feature>
<dbReference type="AlphaFoldDB" id="A0AAN6XJZ4"/>
<dbReference type="InterPro" id="IPR003593">
    <property type="entry name" value="AAA+_ATPase"/>
</dbReference>
<dbReference type="PANTHER" id="PTHR46411:SF2">
    <property type="entry name" value="AAA+ ATPASE DOMAIN-CONTAINING PROTEIN"/>
    <property type="match status" value="1"/>
</dbReference>
<gene>
    <name evidence="3" type="ORF">QBC40DRAFT_323006</name>
</gene>
<evidence type="ECO:0000259" key="2">
    <source>
        <dbReference type="SMART" id="SM00382"/>
    </source>
</evidence>